<dbReference type="Gene3D" id="3.40.50.1820">
    <property type="entry name" value="alpha/beta hydrolase"/>
    <property type="match status" value="1"/>
</dbReference>
<evidence type="ECO:0000256" key="1">
    <source>
        <dbReference type="ARBA" id="ARBA00004613"/>
    </source>
</evidence>
<name>A0A443RFT0_9ACAR</name>
<gene>
    <name evidence="6" type="ORF">B4U79_15812</name>
</gene>
<dbReference type="InterPro" id="IPR013818">
    <property type="entry name" value="Lipase"/>
</dbReference>
<proteinExistence type="inferred from homology"/>
<evidence type="ECO:0000256" key="3">
    <source>
        <dbReference type="ARBA" id="ARBA00022525"/>
    </source>
</evidence>
<keyword evidence="3" id="KW-0964">Secreted</keyword>
<dbReference type="InterPro" id="IPR000734">
    <property type="entry name" value="TAG_lipase"/>
</dbReference>
<dbReference type="Pfam" id="PF00151">
    <property type="entry name" value="Lipase"/>
    <property type="match status" value="1"/>
</dbReference>
<comment type="caution">
    <text evidence="6">The sequence shown here is derived from an EMBL/GenBank/DDBJ whole genome shotgun (WGS) entry which is preliminary data.</text>
</comment>
<evidence type="ECO:0000256" key="2">
    <source>
        <dbReference type="ARBA" id="ARBA00010701"/>
    </source>
</evidence>
<dbReference type="Proteomes" id="UP000285301">
    <property type="component" value="Unassembled WGS sequence"/>
</dbReference>
<evidence type="ECO:0000313" key="7">
    <source>
        <dbReference type="Proteomes" id="UP000285301"/>
    </source>
</evidence>
<dbReference type="InterPro" id="IPR029058">
    <property type="entry name" value="AB_hydrolase_fold"/>
</dbReference>
<dbReference type="PANTHER" id="PTHR11610:SF185">
    <property type="entry name" value="LD47264P"/>
    <property type="match status" value="1"/>
</dbReference>
<evidence type="ECO:0000313" key="6">
    <source>
        <dbReference type="EMBL" id="RWS14132.1"/>
    </source>
</evidence>
<dbReference type="GO" id="GO:0016298">
    <property type="term" value="F:lipase activity"/>
    <property type="evidence" value="ECO:0007669"/>
    <property type="project" value="InterPro"/>
</dbReference>
<reference evidence="6 7" key="1">
    <citation type="journal article" date="2018" name="Gigascience">
        <title>Genomes of trombidid mites reveal novel predicted allergens and laterally-transferred genes associated with secondary metabolism.</title>
        <authorList>
            <person name="Dong X."/>
            <person name="Chaisiri K."/>
            <person name="Xia D."/>
            <person name="Armstrong S.D."/>
            <person name="Fang Y."/>
            <person name="Donnelly M.J."/>
            <person name="Kadowaki T."/>
            <person name="McGarry J.W."/>
            <person name="Darby A.C."/>
            <person name="Makepeace B.L."/>
        </authorList>
    </citation>
    <scope>NUCLEOTIDE SEQUENCE [LARGE SCALE GENOMIC DNA]</scope>
    <source>
        <strain evidence="6">UoL-WK</strain>
    </source>
</reference>
<feature type="domain" description="Lipase" evidence="5">
    <location>
        <begin position="13"/>
        <end position="227"/>
    </location>
</feature>
<evidence type="ECO:0000256" key="4">
    <source>
        <dbReference type="RuleBase" id="RU004262"/>
    </source>
</evidence>
<comment type="similarity">
    <text evidence="2 4">Belongs to the AB hydrolase superfamily. Lipase family.</text>
</comment>
<evidence type="ECO:0000259" key="5">
    <source>
        <dbReference type="Pfam" id="PF00151"/>
    </source>
</evidence>
<keyword evidence="7" id="KW-1185">Reference proteome</keyword>
<organism evidence="6 7">
    <name type="scientific">Dinothrombium tinctorium</name>
    <dbReference type="NCBI Taxonomy" id="1965070"/>
    <lineage>
        <taxon>Eukaryota</taxon>
        <taxon>Metazoa</taxon>
        <taxon>Ecdysozoa</taxon>
        <taxon>Arthropoda</taxon>
        <taxon>Chelicerata</taxon>
        <taxon>Arachnida</taxon>
        <taxon>Acari</taxon>
        <taxon>Acariformes</taxon>
        <taxon>Trombidiformes</taxon>
        <taxon>Prostigmata</taxon>
        <taxon>Anystina</taxon>
        <taxon>Parasitengona</taxon>
        <taxon>Trombidioidea</taxon>
        <taxon>Trombidiidae</taxon>
        <taxon>Dinothrombium</taxon>
    </lineage>
</organism>
<dbReference type="SUPFAM" id="SSF53474">
    <property type="entry name" value="alpha/beta-Hydrolases"/>
    <property type="match status" value="1"/>
</dbReference>
<dbReference type="STRING" id="1965070.A0A443RFT0"/>
<dbReference type="GO" id="GO:0005615">
    <property type="term" value="C:extracellular space"/>
    <property type="evidence" value="ECO:0007669"/>
    <property type="project" value="TreeGrafter"/>
</dbReference>
<dbReference type="EMBL" id="NCKU01000795">
    <property type="protein sequence ID" value="RWS14132.1"/>
    <property type="molecule type" value="Genomic_DNA"/>
</dbReference>
<accession>A0A443RFT0</accession>
<dbReference type="PANTHER" id="PTHR11610">
    <property type="entry name" value="LIPASE"/>
    <property type="match status" value="1"/>
</dbReference>
<dbReference type="PRINTS" id="PR00821">
    <property type="entry name" value="TAGLIPASE"/>
</dbReference>
<dbReference type="GO" id="GO:0016042">
    <property type="term" value="P:lipid catabolic process"/>
    <property type="evidence" value="ECO:0007669"/>
    <property type="project" value="TreeGrafter"/>
</dbReference>
<protein>
    <submittedName>
        <fullName evidence="6">Pancreatic triacylglycerol lipase-like protein</fullName>
    </submittedName>
</protein>
<sequence>MLSMIVLKRVRCIDGLGCFHSEWPFFDPPFRIISLIPEARETINTTFALFTRRNRFHPQYLKAEFNNIKRSAFSARKSTIFLVHGFYYNNFAGSYQQPLFSKITQSLLDLNDCNVIMTEWGNGATTWYHQSVANTRVVGAEVAFLINFLIKNFNAIAESFRIIGHSLGAHIAGYAGERVRNLGRITALDPAKPSFDNTQPNVRLDHNDALFVDVIHTNSPNLLKLGITSIILSLKIKNLK</sequence>
<dbReference type="OrthoDB" id="6507658at2759"/>
<comment type="subcellular location">
    <subcellularLocation>
        <location evidence="1">Secreted</location>
    </subcellularLocation>
</comment>
<dbReference type="AlphaFoldDB" id="A0A443RFT0"/>